<organism evidence="2 3">
    <name type="scientific">Scophthalmus maximus</name>
    <name type="common">Turbot</name>
    <name type="synonym">Psetta maxima</name>
    <dbReference type="NCBI Taxonomy" id="52904"/>
    <lineage>
        <taxon>Eukaryota</taxon>
        <taxon>Metazoa</taxon>
        <taxon>Chordata</taxon>
        <taxon>Craniata</taxon>
        <taxon>Vertebrata</taxon>
        <taxon>Euteleostomi</taxon>
        <taxon>Actinopterygii</taxon>
        <taxon>Neopterygii</taxon>
        <taxon>Teleostei</taxon>
        <taxon>Neoteleostei</taxon>
        <taxon>Acanthomorphata</taxon>
        <taxon>Carangaria</taxon>
        <taxon>Pleuronectiformes</taxon>
        <taxon>Pleuronectoidei</taxon>
        <taxon>Scophthalmidae</taxon>
        <taxon>Scophthalmus</taxon>
    </lineage>
</organism>
<accession>A0A2U9BAF0</accession>
<reference evidence="2 3" key="1">
    <citation type="submission" date="2017-12" db="EMBL/GenBank/DDBJ databases">
        <title>Integrating genomic resources of turbot (Scophthalmus maximus) in depth evaluation of genetic and physical mapping variation across individuals.</title>
        <authorList>
            <person name="Martinez P."/>
        </authorList>
    </citation>
    <scope>NUCLEOTIDE SEQUENCE [LARGE SCALE GENOMIC DNA]</scope>
</reference>
<proteinExistence type="predicted"/>
<evidence type="ECO:0000256" key="1">
    <source>
        <dbReference type="SAM" id="MobiDB-lite"/>
    </source>
</evidence>
<name>A0A2U9BAF0_SCOMX</name>
<dbReference type="AlphaFoldDB" id="A0A2U9BAF0"/>
<sequence length="76" mass="8079">MAKAVARLPGSRETRLTSLWSISGVPTGRQRDPLRKACGAVSAETQKSPPAAAPDGGRRQSQPAEAERGKAGKRRR</sequence>
<dbReference type="EMBL" id="CP026246">
    <property type="protein sequence ID" value="AWP00796.1"/>
    <property type="molecule type" value="Genomic_DNA"/>
</dbReference>
<gene>
    <name evidence="2" type="ORF">SMAX5B_004346</name>
</gene>
<evidence type="ECO:0000313" key="3">
    <source>
        <dbReference type="Proteomes" id="UP000246464"/>
    </source>
</evidence>
<keyword evidence="3" id="KW-1185">Reference proteome</keyword>
<protein>
    <submittedName>
        <fullName evidence="2">Uncharacterized protein</fullName>
    </submittedName>
</protein>
<feature type="non-terminal residue" evidence="2">
    <location>
        <position position="76"/>
    </location>
</feature>
<evidence type="ECO:0000313" key="2">
    <source>
        <dbReference type="EMBL" id="AWP00796.1"/>
    </source>
</evidence>
<feature type="region of interest" description="Disordered" evidence="1">
    <location>
        <begin position="23"/>
        <end position="76"/>
    </location>
</feature>
<dbReference type="Proteomes" id="UP000246464">
    <property type="component" value="Chromosome 4"/>
</dbReference>